<dbReference type="PANTHER" id="PTHR14360:SF1">
    <property type="entry name" value="PROTEIN FMP32, MITOCHONDRIAL"/>
    <property type="match status" value="1"/>
</dbReference>
<dbReference type="InterPro" id="IPR024461">
    <property type="entry name" value="CCDC90-like"/>
</dbReference>
<evidence type="ECO:0000256" key="2">
    <source>
        <dbReference type="ARBA" id="ARBA00022692"/>
    </source>
</evidence>
<evidence type="ECO:0000256" key="4">
    <source>
        <dbReference type="ARBA" id="ARBA00023054"/>
    </source>
</evidence>
<name>A0A2Z6ES95_9BURK</name>
<accession>A0A2Z6ES95</accession>
<keyword evidence="3" id="KW-1133">Transmembrane helix</keyword>
<dbReference type="SUPFAM" id="SSF58100">
    <property type="entry name" value="Bacterial hemolysins"/>
    <property type="match status" value="1"/>
</dbReference>
<keyword evidence="4" id="KW-0175">Coiled coil</keyword>
<gene>
    <name evidence="6" type="ORF">MCB1EB_0111</name>
</gene>
<sequence length="230" mass="26032">MVRALSYQGQHQKMIGFTMLPRLNFKQLKEIVMAIALFDTLKFAKRLQEAGVPTAQAEAEAEVLSEIFAVNLQALPTKQDLQAVKEELQHDIKDVRSDITDVRGEIKGIRNDITDVRNEMRIEIKEVRNDITNVRGEIKEIRSDITNVRGEIKEIRSDITNVRGEIKEIRGDITDMRGEIKGLKKDVSGLRTEVDSKLEKLELRLTIKLAVIMATLLSAAVGLNKFLILN</sequence>
<proteinExistence type="predicted"/>
<evidence type="ECO:0000256" key="5">
    <source>
        <dbReference type="ARBA" id="ARBA00023136"/>
    </source>
</evidence>
<keyword evidence="2" id="KW-0812">Transmembrane</keyword>
<dbReference type="KEGG" id="mcys:MCB1EB_0111"/>
<dbReference type="Proteomes" id="UP000282597">
    <property type="component" value="Chromosome"/>
</dbReference>
<evidence type="ECO:0000313" key="7">
    <source>
        <dbReference type="Proteomes" id="UP000282597"/>
    </source>
</evidence>
<dbReference type="EMBL" id="AP018150">
    <property type="protein sequence ID" value="BBE08272.1"/>
    <property type="molecule type" value="Genomic_DNA"/>
</dbReference>
<evidence type="ECO:0000256" key="1">
    <source>
        <dbReference type="ARBA" id="ARBA00004370"/>
    </source>
</evidence>
<keyword evidence="5" id="KW-0472">Membrane</keyword>
<reference evidence="6 7" key="1">
    <citation type="journal article" date="2018" name="Microbes Environ.">
        <title>Comparative Genomic Insights into Endofungal Lifestyles of Two Bacterial Endosymbionts, Mycoavidus cysteinexigens and Burkholderia rhizoxinica.</title>
        <authorList>
            <person name="Sharmin D."/>
            <person name="Guo Y."/>
            <person name="Nishizawa T."/>
            <person name="Ohshima S."/>
            <person name="Sato Y."/>
            <person name="Takashima Y."/>
            <person name="Narisawa K."/>
            <person name="Ohta H."/>
        </authorList>
    </citation>
    <scope>NUCLEOTIDE SEQUENCE [LARGE SCALE GENOMIC DNA]</scope>
    <source>
        <strain evidence="6 7">B1-EB</strain>
    </source>
</reference>
<dbReference type="AlphaFoldDB" id="A0A2Z6ES95"/>
<dbReference type="GO" id="GO:0016020">
    <property type="term" value="C:membrane"/>
    <property type="evidence" value="ECO:0007669"/>
    <property type="project" value="UniProtKB-SubCell"/>
</dbReference>
<comment type="subcellular location">
    <subcellularLocation>
        <location evidence="1">Membrane</location>
    </subcellularLocation>
</comment>
<keyword evidence="7" id="KW-1185">Reference proteome</keyword>
<evidence type="ECO:0000313" key="6">
    <source>
        <dbReference type="EMBL" id="BBE08272.1"/>
    </source>
</evidence>
<dbReference type="PANTHER" id="PTHR14360">
    <property type="entry name" value="PROTEIN FMP32, MITOCHONDRIAL"/>
    <property type="match status" value="1"/>
</dbReference>
<protein>
    <submittedName>
        <fullName evidence="6">Uncharacterized protein</fullName>
    </submittedName>
</protein>
<evidence type="ECO:0000256" key="3">
    <source>
        <dbReference type="ARBA" id="ARBA00022989"/>
    </source>
</evidence>
<organism evidence="6 7">
    <name type="scientific">Mycoavidus cysteinexigens</name>
    <dbReference type="NCBI Taxonomy" id="1553431"/>
    <lineage>
        <taxon>Bacteria</taxon>
        <taxon>Pseudomonadati</taxon>
        <taxon>Pseudomonadota</taxon>
        <taxon>Betaproteobacteria</taxon>
        <taxon>Burkholderiales</taxon>
        <taxon>Burkholderiaceae</taxon>
        <taxon>Mycoavidus</taxon>
    </lineage>
</organism>
<dbReference type="Gene3D" id="1.20.58.130">
    <property type="match status" value="2"/>
</dbReference>